<evidence type="ECO:0000256" key="1">
    <source>
        <dbReference type="SAM" id="Phobius"/>
    </source>
</evidence>
<comment type="caution">
    <text evidence="2">The sequence shown here is derived from an EMBL/GenBank/DDBJ whole genome shotgun (WGS) entry which is preliminary data.</text>
</comment>
<keyword evidence="1" id="KW-0472">Membrane</keyword>
<keyword evidence="1" id="KW-1133">Transmembrane helix</keyword>
<proteinExistence type="predicted"/>
<gene>
    <name evidence="2" type="ORF">ACFMB1_13110</name>
</gene>
<reference evidence="2 3" key="1">
    <citation type="submission" date="2024-09" db="EMBL/GenBank/DDBJ databases">
        <authorList>
            <person name="Zhang Z.-H."/>
        </authorList>
    </citation>
    <scope>NUCLEOTIDE SEQUENCE [LARGE SCALE GENOMIC DNA]</scope>
    <source>
        <strain evidence="2 3">HHTR114</strain>
    </source>
</reference>
<feature type="transmembrane region" description="Helical" evidence="1">
    <location>
        <begin position="268"/>
        <end position="288"/>
    </location>
</feature>
<sequence>MSQGIPVGDVLNEAFQFGLKRWGTVLRLGWAPVVVSLLLAGGYFALILDFEVLSQANESQVFPGFAEIFKMPMSAVIALGVVFYVLIALIYCGVMASIFRLVALGEESPGFIHVRLDGPAWRVFWASIISGLISTAIWCVAFFIALIITGNTVGAYFNDMGTFFSGVMAAVESGSDDVAAAQAAGMVNYWRTFVYAFAIAFIPLLYVGVRLQPFVAGSAAENRLILLGSFKLTEGKFWSVLGAMFLMGLVIILISMVYELFSSVIELLMGLGGGSGALAIIAGVMALIYVAVTVFYYAVVYGAQLAFSAILYRRLKTGE</sequence>
<accession>A0ABW1KWY1</accession>
<keyword evidence="1" id="KW-0812">Transmembrane</keyword>
<name>A0ABW1KWY1_9PROT</name>
<dbReference type="Proteomes" id="UP001596116">
    <property type="component" value="Unassembled WGS sequence"/>
</dbReference>
<feature type="transmembrane region" description="Helical" evidence="1">
    <location>
        <begin position="237"/>
        <end position="261"/>
    </location>
</feature>
<protein>
    <recommendedName>
        <fullName evidence="4">Glycerophosphoryl diester phosphodiesterase membrane domain-containing protein</fullName>
    </recommendedName>
</protein>
<feature type="transmembrane region" description="Helical" evidence="1">
    <location>
        <begin position="192"/>
        <end position="209"/>
    </location>
</feature>
<feature type="transmembrane region" description="Helical" evidence="1">
    <location>
        <begin position="29"/>
        <end position="53"/>
    </location>
</feature>
<evidence type="ECO:0008006" key="4">
    <source>
        <dbReference type="Google" id="ProtNLM"/>
    </source>
</evidence>
<keyword evidence="3" id="KW-1185">Reference proteome</keyword>
<evidence type="ECO:0000313" key="2">
    <source>
        <dbReference type="EMBL" id="MFC6036489.1"/>
    </source>
</evidence>
<feature type="transmembrane region" description="Helical" evidence="1">
    <location>
        <begin position="123"/>
        <end position="148"/>
    </location>
</feature>
<dbReference type="EMBL" id="JBHPON010000002">
    <property type="protein sequence ID" value="MFC6036489.1"/>
    <property type="molecule type" value="Genomic_DNA"/>
</dbReference>
<feature type="transmembrane region" description="Helical" evidence="1">
    <location>
        <begin position="74"/>
        <end position="103"/>
    </location>
</feature>
<evidence type="ECO:0000313" key="3">
    <source>
        <dbReference type="Proteomes" id="UP001596116"/>
    </source>
</evidence>
<organism evidence="2 3">
    <name type="scientific">Hyphococcus aureus</name>
    <dbReference type="NCBI Taxonomy" id="2666033"/>
    <lineage>
        <taxon>Bacteria</taxon>
        <taxon>Pseudomonadati</taxon>
        <taxon>Pseudomonadota</taxon>
        <taxon>Alphaproteobacteria</taxon>
        <taxon>Parvularculales</taxon>
        <taxon>Parvularculaceae</taxon>
        <taxon>Hyphococcus</taxon>
    </lineage>
</organism>
<dbReference type="RefSeq" id="WP_379882274.1">
    <property type="nucleotide sequence ID" value="NZ_JBHPON010000002.1"/>
</dbReference>
<feature type="transmembrane region" description="Helical" evidence="1">
    <location>
        <begin position="294"/>
        <end position="312"/>
    </location>
</feature>